<dbReference type="InterPro" id="IPR013785">
    <property type="entry name" value="Aldolase_TIM"/>
</dbReference>
<keyword evidence="8" id="KW-0288">FMN</keyword>
<feature type="domain" description="Dihydroorotate dehydrogenase catalytic" evidence="12">
    <location>
        <begin position="124"/>
        <end position="398"/>
    </location>
</feature>
<comment type="cofactor">
    <cofactor evidence="1">
        <name>FMN</name>
        <dbReference type="ChEBI" id="CHEBI:58210"/>
    </cofactor>
</comment>
<dbReference type="Pfam" id="PF01180">
    <property type="entry name" value="DHO_dh"/>
    <property type="match status" value="1"/>
</dbReference>
<dbReference type="PANTHER" id="PTHR48109:SF4">
    <property type="entry name" value="DIHYDROOROTATE DEHYDROGENASE (QUINONE), MITOCHONDRIAL"/>
    <property type="match status" value="1"/>
</dbReference>
<keyword evidence="14" id="KW-1185">Reference proteome</keyword>
<dbReference type="InterPro" id="IPR001295">
    <property type="entry name" value="Dihydroorotate_DH_CS"/>
</dbReference>
<sequence>MLVAIHEPKQLLIQCRSCERVIPVLLLRRNGIHYYYTRIRRLSSLTTVGVMSKLIKRTVLLGAVAASGAAAFYLTADTDTQMEIASSTGPLLRMLDPELSHVIGIQAAARGLLPRDTRPDPPSLHTKVFGLDFPNPLGLAAGFDKNAEAVAGLMGLGFGFVEVGSITPRPQPGNPPPRVFRIPELKATINRYGFNNLGADAVQDHLAEFKKKVLQDPSIKRGPLGVNLGKNKSSKDAAQDYCIGLTRLAQHADYLVVNVSSPNTPGLRALQGRKELEALVKQVKGTRDRMLWGPSGPPPLLIKVAPDLSEPDKRDIAAVALSCGVDGLIVSNTTIQRPGKVAEFPAAQEAGGLSGPPLFELSTSVLSDMYRLTGGRLPLVGCGGVSSGEDAYRKIRAGVYWFVDCLSLFAAPHERSVHWTTISVPPAAPKPSIARFSAGWFYEFLHSPRSPTGASLVQLYTAFAYEGPTLIPRVKRELAECLARDGFRSVAEAVGADHPDIRGGSGAGTHKARRSWFRWW</sequence>
<evidence type="ECO:0000256" key="4">
    <source>
        <dbReference type="ARBA" id="ARBA00005359"/>
    </source>
</evidence>
<evidence type="ECO:0000256" key="9">
    <source>
        <dbReference type="ARBA" id="ARBA00023002"/>
    </source>
</evidence>
<comment type="pathway">
    <text evidence="3">Pyrimidine metabolism; UMP biosynthesis via de novo pathway; orotate from (S)-dihydroorotate (quinone route): step 1/1.</text>
</comment>
<evidence type="ECO:0000256" key="2">
    <source>
        <dbReference type="ARBA" id="ARBA00004370"/>
    </source>
</evidence>
<comment type="similarity">
    <text evidence="4">Belongs to the dihydroorotate dehydrogenase family. Type 2 subfamily.</text>
</comment>
<evidence type="ECO:0000259" key="12">
    <source>
        <dbReference type="Pfam" id="PF01180"/>
    </source>
</evidence>
<dbReference type="InterPro" id="IPR050074">
    <property type="entry name" value="DHO_dehydrogenase"/>
</dbReference>
<dbReference type="EMBL" id="BNCO01000024">
    <property type="protein sequence ID" value="GIL56428.1"/>
    <property type="molecule type" value="Genomic_DNA"/>
</dbReference>
<dbReference type="PANTHER" id="PTHR48109">
    <property type="entry name" value="DIHYDROOROTATE DEHYDROGENASE (QUINONE), MITOCHONDRIAL-RELATED"/>
    <property type="match status" value="1"/>
</dbReference>
<dbReference type="GO" id="GO:0006207">
    <property type="term" value="P:'de novo' pyrimidine nucleobase biosynthetic process"/>
    <property type="evidence" value="ECO:0007669"/>
    <property type="project" value="InterPro"/>
</dbReference>
<dbReference type="NCBIfam" id="TIGR01036">
    <property type="entry name" value="pyrD_sub2"/>
    <property type="match status" value="1"/>
</dbReference>
<dbReference type="CDD" id="cd04738">
    <property type="entry name" value="DHOD_2_like"/>
    <property type="match status" value="1"/>
</dbReference>
<dbReference type="InterPro" id="IPR005719">
    <property type="entry name" value="Dihydroorotate_DH_2"/>
</dbReference>
<evidence type="ECO:0000256" key="3">
    <source>
        <dbReference type="ARBA" id="ARBA00005161"/>
    </source>
</evidence>
<dbReference type="InterPro" id="IPR005720">
    <property type="entry name" value="Dihydroorotate_DH_cat"/>
</dbReference>
<dbReference type="Gene3D" id="3.20.20.70">
    <property type="entry name" value="Aldolase class I"/>
    <property type="match status" value="2"/>
</dbReference>
<dbReference type="GO" id="GO:0044205">
    <property type="term" value="P:'de novo' UMP biosynthetic process"/>
    <property type="evidence" value="ECO:0007669"/>
    <property type="project" value="UniProtKB-UniPathway"/>
</dbReference>
<evidence type="ECO:0000256" key="1">
    <source>
        <dbReference type="ARBA" id="ARBA00001917"/>
    </source>
</evidence>
<evidence type="ECO:0000313" key="13">
    <source>
        <dbReference type="EMBL" id="GIL56428.1"/>
    </source>
</evidence>
<dbReference type="NCBIfam" id="NF003652">
    <property type="entry name" value="PRK05286.2-5"/>
    <property type="match status" value="1"/>
</dbReference>
<evidence type="ECO:0000256" key="6">
    <source>
        <dbReference type="ARBA" id="ARBA00017599"/>
    </source>
</evidence>
<keyword evidence="9" id="KW-0560">Oxidoreductase</keyword>
<evidence type="ECO:0000256" key="10">
    <source>
        <dbReference type="ARBA" id="ARBA00023136"/>
    </source>
</evidence>
<proteinExistence type="inferred from homology"/>
<dbReference type="NCBIfam" id="NF003645">
    <property type="entry name" value="PRK05286.1-2"/>
    <property type="match status" value="1"/>
</dbReference>
<dbReference type="UniPathway" id="UPA00070">
    <property type="reaction ID" value="UER00946"/>
</dbReference>
<evidence type="ECO:0000256" key="11">
    <source>
        <dbReference type="ARBA" id="ARBA00048639"/>
    </source>
</evidence>
<evidence type="ECO:0000313" key="14">
    <source>
        <dbReference type="Proteomes" id="UP000747399"/>
    </source>
</evidence>
<dbReference type="GO" id="GO:0106430">
    <property type="term" value="F:dihydroorotate dehydrogenase (quinone) activity"/>
    <property type="evidence" value="ECO:0007669"/>
    <property type="project" value="UniProtKB-EC"/>
</dbReference>
<evidence type="ECO:0000256" key="7">
    <source>
        <dbReference type="ARBA" id="ARBA00022630"/>
    </source>
</evidence>
<organism evidence="13 14">
    <name type="scientific">Volvox africanus</name>
    <dbReference type="NCBI Taxonomy" id="51714"/>
    <lineage>
        <taxon>Eukaryota</taxon>
        <taxon>Viridiplantae</taxon>
        <taxon>Chlorophyta</taxon>
        <taxon>core chlorophytes</taxon>
        <taxon>Chlorophyceae</taxon>
        <taxon>CS clade</taxon>
        <taxon>Chlamydomonadales</taxon>
        <taxon>Volvocaceae</taxon>
        <taxon>Volvox</taxon>
    </lineage>
</organism>
<dbReference type="PROSITE" id="PS00911">
    <property type="entry name" value="DHODEHASE_1"/>
    <property type="match status" value="1"/>
</dbReference>
<dbReference type="SUPFAM" id="SSF51395">
    <property type="entry name" value="FMN-linked oxidoreductases"/>
    <property type="match status" value="2"/>
</dbReference>
<comment type="caution">
    <text evidence="13">The sequence shown here is derived from an EMBL/GenBank/DDBJ whole genome shotgun (WGS) entry which is preliminary data.</text>
</comment>
<comment type="subcellular location">
    <subcellularLocation>
        <location evidence="2">Membrane</location>
    </subcellularLocation>
</comment>
<comment type="catalytic activity">
    <reaction evidence="11">
        <text>(S)-dihydroorotate + a quinone = orotate + a quinol</text>
        <dbReference type="Rhea" id="RHEA:30187"/>
        <dbReference type="ChEBI" id="CHEBI:24646"/>
        <dbReference type="ChEBI" id="CHEBI:30839"/>
        <dbReference type="ChEBI" id="CHEBI:30864"/>
        <dbReference type="ChEBI" id="CHEBI:132124"/>
        <dbReference type="EC" id="1.3.5.2"/>
    </reaction>
</comment>
<evidence type="ECO:0000256" key="8">
    <source>
        <dbReference type="ARBA" id="ARBA00022643"/>
    </source>
</evidence>
<accession>A0A8J4B8Z7</accession>
<keyword evidence="7" id="KW-0285">Flavoprotein</keyword>
<dbReference type="AlphaFoldDB" id="A0A8J4B8Z7"/>
<gene>
    <name evidence="13" type="ORF">Vafri_11784</name>
</gene>
<name>A0A8J4B8Z7_9CHLO</name>
<protein>
    <recommendedName>
        <fullName evidence="6">Dihydroorotate dehydrogenase (quinone), mitochondrial</fullName>
        <ecNumber evidence="5">1.3.5.2</ecNumber>
    </recommendedName>
</protein>
<dbReference type="Proteomes" id="UP000747399">
    <property type="component" value="Unassembled WGS sequence"/>
</dbReference>
<keyword evidence="10" id="KW-0472">Membrane</keyword>
<reference evidence="13" key="1">
    <citation type="journal article" date="2021" name="Proc. Natl. Acad. Sci. U.S.A.">
        <title>Three genomes in the algal genus Volvox reveal the fate of a haploid sex-determining region after a transition to homothallism.</title>
        <authorList>
            <person name="Yamamoto K."/>
            <person name="Hamaji T."/>
            <person name="Kawai-Toyooka H."/>
            <person name="Matsuzaki R."/>
            <person name="Takahashi F."/>
            <person name="Nishimura Y."/>
            <person name="Kawachi M."/>
            <person name="Noguchi H."/>
            <person name="Minakuchi Y."/>
            <person name="Umen J.G."/>
            <person name="Toyoda A."/>
            <person name="Nozaki H."/>
        </authorList>
    </citation>
    <scope>NUCLEOTIDE SEQUENCE</scope>
    <source>
        <strain evidence="13">NIES-3780</strain>
    </source>
</reference>
<evidence type="ECO:0000256" key="5">
    <source>
        <dbReference type="ARBA" id="ARBA00012791"/>
    </source>
</evidence>
<dbReference type="GO" id="GO:0005743">
    <property type="term" value="C:mitochondrial inner membrane"/>
    <property type="evidence" value="ECO:0007669"/>
    <property type="project" value="TreeGrafter"/>
</dbReference>
<dbReference type="EC" id="1.3.5.2" evidence="5"/>